<dbReference type="GO" id="GO:0000976">
    <property type="term" value="F:transcription cis-regulatory region binding"/>
    <property type="evidence" value="ECO:0007669"/>
    <property type="project" value="TreeGrafter"/>
</dbReference>
<dbReference type="GO" id="GO:0032993">
    <property type="term" value="C:protein-DNA complex"/>
    <property type="evidence" value="ECO:0007669"/>
    <property type="project" value="TreeGrafter"/>
</dbReference>
<dbReference type="Gene3D" id="2.40.50.1020">
    <property type="entry name" value="LytTr DNA-binding domain"/>
    <property type="match status" value="1"/>
</dbReference>
<keyword evidence="6" id="KW-1185">Reference proteome</keyword>
<dbReference type="RefSeq" id="WP_162085755.1">
    <property type="nucleotide sequence ID" value="NZ_AP021881.1"/>
</dbReference>
<dbReference type="Pfam" id="PF00072">
    <property type="entry name" value="Response_reg"/>
    <property type="match status" value="1"/>
</dbReference>
<dbReference type="Proteomes" id="UP000463939">
    <property type="component" value="Chromosome"/>
</dbReference>
<dbReference type="PROSITE" id="PS50110">
    <property type="entry name" value="RESPONSE_REGULATORY"/>
    <property type="match status" value="1"/>
</dbReference>
<dbReference type="SUPFAM" id="SSF52172">
    <property type="entry name" value="CheY-like"/>
    <property type="match status" value="1"/>
</dbReference>
<proteinExistence type="predicted"/>
<dbReference type="PANTHER" id="PTHR48111">
    <property type="entry name" value="REGULATOR OF RPOS"/>
    <property type="match status" value="1"/>
</dbReference>
<dbReference type="KEGG" id="sniv:SFSGTM_27710"/>
<evidence type="ECO:0000256" key="1">
    <source>
        <dbReference type="ARBA" id="ARBA00023125"/>
    </source>
</evidence>
<dbReference type="Pfam" id="PF04397">
    <property type="entry name" value="LytTR"/>
    <property type="match status" value="1"/>
</dbReference>
<keyword evidence="1 5" id="KW-0238">DNA-binding</keyword>
<evidence type="ECO:0000313" key="6">
    <source>
        <dbReference type="Proteomes" id="UP000463939"/>
    </source>
</evidence>
<dbReference type="Gene3D" id="3.40.50.2300">
    <property type="match status" value="1"/>
</dbReference>
<gene>
    <name evidence="5" type="primary">algR</name>
    <name evidence="5" type="ORF">SFSGTM_27710</name>
</gene>
<dbReference type="SMART" id="SM00448">
    <property type="entry name" value="REC"/>
    <property type="match status" value="1"/>
</dbReference>
<name>A0A809SAK5_9PROT</name>
<dbReference type="PANTHER" id="PTHR48111:SF69">
    <property type="entry name" value="RESPONSE REGULATOR RECEIVER"/>
    <property type="match status" value="1"/>
</dbReference>
<dbReference type="SMART" id="SM00850">
    <property type="entry name" value="LytTR"/>
    <property type="match status" value="1"/>
</dbReference>
<dbReference type="InterPro" id="IPR039420">
    <property type="entry name" value="WalR-like"/>
</dbReference>
<feature type="domain" description="HTH LytTR-type" evidence="4">
    <location>
        <begin position="137"/>
        <end position="246"/>
    </location>
</feature>
<dbReference type="InterPro" id="IPR011006">
    <property type="entry name" value="CheY-like_superfamily"/>
</dbReference>
<dbReference type="InterPro" id="IPR007492">
    <property type="entry name" value="LytTR_DNA-bd_dom"/>
</dbReference>
<evidence type="ECO:0000256" key="2">
    <source>
        <dbReference type="PROSITE-ProRule" id="PRU00169"/>
    </source>
</evidence>
<dbReference type="InterPro" id="IPR001789">
    <property type="entry name" value="Sig_transdc_resp-reg_receiver"/>
</dbReference>
<dbReference type="EMBL" id="AP021881">
    <property type="protein sequence ID" value="BBP02063.1"/>
    <property type="molecule type" value="Genomic_DNA"/>
</dbReference>
<dbReference type="AlphaFoldDB" id="A0A809SAK5"/>
<evidence type="ECO:0000313" key="5">
    <source>
        <dbReference type="EMBL" id="BBP02063.1"/>
    </source>
</evidence>
<dbReference type="GO" id="GO:0000156">
    <property type="term" value="F:phosphorelay response regulator activity"/>
    <property type="evidence" value="ECO:0007669"/>
    <property type="project" value="TreeGrafter"/>
</dbReference>
<dbReference type="PROSITE" id="PS50930">
    <property type="entry name" value="HTH_LYTTR"/>
    <property type="match status" value="1"/>
</dbReference>
<protein>
    <submittedName>
        <fullName evidence="5">DNA-binding response regulator</fullName>
    </submittedName>
</protein>
<evidence type="ECO:0000259" key="4">
    <source>
        <dbReference type="PROSITE" id="PS50930"/>
    </source>
</evidence>
<accession>A0A809SAK5</accession>
<evidence type="ECO:0000259" key="3">
    <source>
        <dbReference type="PROSITE" id="PS50110"/>
    </source>
</evidence>
<reference evidence="6" key="1">
    <citation type="submission" date="2019-11" db="EMBL/GenBank/DDBJ databases">
        <title>Isolation and characterization of a novel species in the genus Sulfuriferula.</title>
        <authorList>
            <person name="Mochizuki J."/>
            <person name="Kojima H."/>
            <person name="Fukui M."/>
        </authorList>
    </citation>
    <scope>NUCLEOTIDE SEQUENCE [LARGE SCALE GENOMIC DNA]</scope>
    <source>
        <strain evidence="6">SGTM</strain>
    </source>
</reference>
<dbReference type="GO" id="GO:0006355">
    <property type="term" value="P:regulation of DNA-templated transcription"/>
    <property type="evidence" value="ECO:0007669"/>
    <property type="project" value="TreeGrafter"/>
</dbReference>
<feature type="modified residue" description="4-aspartylphosphate" evidence="2">
    <location>
        <position position="60"/>
    </location>
</feature>
<sequence length="248" mass="27702">MTQPLRILIVDDEAPARNRLRDVLTDCAVQLPLTIVGEAENGVQALQLLAQTQVDVVLLDIHMPGMDGMALAQHLAQREHPVAVIFTTAYDAHALQAFELNARDYLLKPVRAERLLAALRKVIATTPTKTPPKRQYLSATERGRVLLVPIDEVICLRAEQKYVAARTAKHTYLIEDSLTSLEQSFPDYFVRIHRNTLIAKSAIAGFVLKDQGDGEHSGWFVLLKDSDEALPVSRRQYSVVKQFKQGEA</sequence>
<dbReference type="GO" id="GO:0005829">
    <property type="term" value="C:cytosol"/>
    <property type="evidence" value="ECO:0007669"/>
    <property type="project" value="TreeGrafter"/>
</dbReference>
<keyword evidence="2" id="KW-0597">Phosphoprotein</keyword>
<organism evidence="5 6">
    <name type="scientific">Sulfuriferula nivalis</name>
    <dbReference type="NCBI Taxonomy" id="2675298"/>
    <lineage>
        <taxon>Bacteria</taxon>
        <taxon>Pseudomonadati</taxon>
        <taxon>Pseudomonadota</taxon>
        <taxon>Betaproteobacteria</taxon>
        <taxon>Nitrosomonadales</taxon>
        <taxon>Sulfuricellaceae</taxon>
        <taxon>Sulfuriferula</taxon>
    </lineage>
</organism>
<feature type="domain" description="Response regulatory" evidence="3">
    <location>
        <begin position="6"/>
        <end position="123"/>
    </location>
</feature>